<evidence type="ECO:0000256" key="2">
    <source>
        <dbReference type="ARBA" id="ARBA00004902"/>
    </source>
</evidence>
<evidence type="ECO:0000256" key="1">
    <source>
        <dbReference type="ARBA" id="ARBA00001864"/>
    </source>
</evidence>
<feature type="binding site" evidence="8 10">
    <location>
        <position position="112"/>
    </location>
    <ligand>
        <name>substrate</name>
    </ligand>
</feature>
<dbReference type="InterPro" id="IPR036441">
    <property type="entry name" value="DHquinase_II_sf"/>
</dbReference>
<dbReference type="PIRSF" id="PIRSF001399">
    <property type="entry name" value="DHquinase_II"/>
    <property type="match status" value="1"/>
</dbReference>
<evidence type="ECO:0000256" key="6">
    <source>
        <dbReference type="ARBA" id="ARBA00023141"/>
    </source>
</evidence>
<evidence type="ECO:0000256" key="5">
    <source>
        <dbReference type="ARBA" id="ARBA00012060"/>
    </source>
</evidence>
<comment type="similarity">
    <text evidence="3 8">Belongs to the type-II 3-dehydroquinase family.</text>
</comment>
<dbReference type="PANTHER" id="PTHR21272:SF3">
    <property type="entry name" value="CATABOLIC 3-DEHYDROQUINASE"/>
    <property type="match status" value="1"/>
</dbReference>
<evidence type="ECO:0000256" key="10">
    <source>
        <dbReference type="PIRSR" id="PIRSR001399-2"/>
    </source>
</evidence>
<dbReference type="PANTHER" id="PTHR21272">
    <property type="entry name" value="CATABOLIC 3-DEHYDROQUINASE"/>
    <property type="match status" value="1"/>
</dbReference>
<evidence type="ECO:0000256" key="9">
    <source>
        <dbReference type="PIRSR" id="PIRSR001399-1"/>
    </source>
</evidence>
<dbReference type="InterPro" id="IPR001874">
    <property type="entry name" value="DHquinase_II"/>
</dbReference>
<comment type="caution">
    <text evidence="12">The sequence shown here is derived from an EMBL/GenBank/DDBJ whole genome shotgun (WGS) entry which is preliminary data.</text>
</comment>
<evidence type="ECO:0000313" key="13">
    <source>
        <dbReference type="Proteomes" id="UP000611762"/>
    </source>
</evidence>
<keyword evidence="8" id="KW-0028">Amino-acid biosynthesis</keyword>
<dbReference type="RefSeq" id="WP_249313510.1">
    <property type="nucleotide sequence ID" value="NZ_JACRSU010000004.1"/>
</dbReference>
<feature type="binding site" evidence="8 10">
    <location>
        <position position="75"/>
    </location>
    <ligand>
        <name>substrate</name>
    </ligand>
</feature>
<dbReference type="Gene3D" id="3.40.50.9100">
    <property type="entry name" value="Dehydroquinase, class II"/>
    <property type="match status" value="1"/>
</dbReference>
<dbReference type="SUPFAM" id="SSF52304">
    <property type="entry name" value="Type II 3-dehydroquinate dehydratase"/>
    <property type="match status" value="1"/>
</dbReference>
<organism evidence="12 13">
    <name type="scientific">Congzhengia minquanensis</name>
    <dbReference type="NCBI Taxonomy" id="2763657"/>
    <lineage>
        <taxon>Bacteria</taxon>
        <taxon>Bacillati</taxon>
        <taxon>Bacillota</taxon>
        <taxon>Clostridia</taxon>
        <taxon>Eubacteriales</taxon>
        <taxon>Oscillospiraceae</taxon>
        <taxon>Congzhengia</taxon>
    </lineage>
</organism>
<dbReference type="NCBIfam" id="NF003807">
    <property type="entry name" value="PRK05395.1-4"/>
    <property type="match status" value="1"/>
</dbReference>
<evidence type="ECO:0000313" key="12">
    <source>
        <dbReference type="EMBL" id="MBC8541484.1"/>
    </source>
</evidence>
<comment type="subunit">
    <text evidence="4 8">Homododecamer.</text>
</comment>
<comment type="pathway">
    <text evidence="2 8">Metabolic intermediate biosynthesis; chorismate biosynthesis; chorismate from D-erythrose 4-phosphate and phosphoenolpyruvate: step 3/7.</text>
</comment>
<dbReference type="EMBL" id="JACRSU010000004">
    <property type="protein sequence ID" value="MBC8541484.1"/>
    <property type="molecule type" value="Genomic_DNA"/>
</dbReference>
<dbReference type="HAMAP" id="MF_00169">
    <property type="entry name" value="AroQ"/>
    <property type="match status" value="1"/>
</dbReference>
<reference evidence="12" key="1">
    <citation type="submission" date="2020-08" db="EMBL/GenBank/DDBJ databases">
        <title>Genome public.</title>
        <authorList>
            <person name="Liu C."/>
            <person name="Sun Q."/>
        </authorList>
    </citation>
    <scope>NUCLEOTIDE SEQUENCE</scope>
    <source>
        <strain evidence="12">H8</strain>
    </source>
</reference>
<dbReference type="GO" id="GO:0003855">
    <property type="term" value="F:3-dehydroquinate dehydratase activity"/>
    <property type="evidence" value="ECO:0007669"/>
    <property type="project" value="UniProtKB-UniRule"/>
</dbReference>
<feature type="active site" description="Proton acceptor" evidence="8 9">
    <location>
        <position position="24"/>
    </location>
</feature>
<dbReference type="GO" id="GO:0009423">
    <property type="term" value="P:chorismate biosynthetic process"/>
    <property type="evidence" value="ECO:0007669"/>
    <property type="project" value="UniProtKB-UniRule"/>
</dbReference>
<evidence type="ECO:0000256" key="4">
    <source>
        <dbReference type="ARBA" id="ARBA00011193"/>
    </source>
</evidence>
<evidence type="ECO:0000256" key="11">
    <source>
        <dbReference type="PIRSR" id="PIRSR001399-3"/>
    </source>
</evidence>
<dbReference type="EC" id="4.2.1.10" evidence="5 8"/>
<evidence type="ECO:0000256" key="8">
    <source>
        <dbReference type="HAMAP-Rule" id="MF_00169"/>
    </source>
</evidence>
<dbReference type="GO" id="GO:0008652">
    <property type="term" value="P:amino acid biosynthetic process"/>
    <property type="evidence" value="ECO:0007669"/>
    <property type="project" value="UniProtKB-KW"/>
</dbReference>
<keyword evidence="7 8" id="KW-0456">Lyase</keyword>
<feature type="binding site" evidence="8 10">
    <location>
        <position position="88"/>
    </location>
    <ligand>
        <name>substrate</name>
    </ligand>
</feature>
<keyword evidence="13" id="KW-1185">Reference proteome</keyword>
<keyword evidence="6 8" id="KW-0057">Aromatic amino acid biosynthesis</keyword>
<dbReference type="Proteomes" id="UP000611762">
    <property type="component" value="Unassembled WGS sequence"/>
</dbReference>
<evidence type="ECO:0000256" key="7">
    <source>
        <dbReference type="ARBA" id="ARBA00023239"/>
    </source>
</evidence>
<feature type="binding site" evidence="8 10">
    <location>
        <begin position="102"/>
        <end position="103"/>
    </location>
    <ligand>
        <name>substrate</name>
    </ligand>
</feature>
<gene>
    <name evidence="8 12" type="primary">aroQ</name>
    <name evidence="12" type="ORF">H8698_10900</name>
</gene>
<dbReference type="AlphaFoldDB" id="A0A926DQH1"/>
<dbReference type="NCBIfam" id="TIGR01088">
    <property type="entry name" value="aroQ"/>
    <property type="match status" value="1"/>
</dbReference>
<dbReference type="GO" id="GO:0019631">
    <property type="term" value="P:quinate catabolic process"/>
    <property type="evidence" value="ECO:0007669"/>
    <property type="project" value="TreeGrafter"/>
</dbReference>
<evidence type="ECO:0000256" key="3">
    <source>
        <dbReference type="ARBA" id="ARBA00011037"/>
    </source>
</evidence>
<dbReference type="InterPro" id="IPR018509">
    <property type="entry name" value="DHquinase_II_CS"/>
</dbReference>
<dbReference type="NCBIfam" id="NF003806">
    <property type="entry name" value="PRK05395.1-3"/>
    <property type="match status" value="1"/>
</dbReference>
<name>A0A926DQH1_9FIRM</name>
<feature type="binding site" evidence="8 10">
    <location>
        <position position="81"/>
    </location>
    <ligand>
        <name>substrate</name>
    </ligand>
</feature>
<protein>
    <recommendedName>
        <fullName evidence="5 8">3-dehydroquinate dehydratase</fullName>
        <shortName evidence="8">3-dehydroquinase</shortName>
        <ecNumber evidence="5 8">4.2.1.10</ecNumber>
    </recommendedName>
    <alternativeName>
        <fullName evidence="8">Type II DHQase</fullName>
    </alternativeName>
</protein>
<feature type="active site" description="Proton donor" evidence="8 9">
    <location>
        <position position="101"/>
    </location>
</feature>
<comment type="catalytic activity">
    <reaction evidence="1 8">
        <text>3-dehydroquinate = 3-dehydroshikimate + H2O</text>
        <dbReference type="Rhea" id="RHEA:21096"/>
        <dbReference type="ChEBI" id="CHEBI:15377"/>
        <dbReference type="ChEBI" id="CHEBI:16630"/>
        <dbReference type="ChEBI" id="CHEBI:32364"/>
        <dbReference type="EC" id="4.2.1.10"/>
    </reaction>
</comment>
<dbReference type="Pfam" id="PF01220">
    <property type="entry name" value="DHquinase_II"/>
    <property type="match status" value="1"/>
</dbReference>
<feature type="site" description="Transition state stabilizer" evidence="8 11">
    <location>
        <position position="19"/>
    </location>
</feature>
<dbReference type="CDD" id="cd00466">
    <property type="entry name" value="DHQase_II"/>
    <property type="match status" value="1"/>
</dbReference>
<dbReference type="NCBIfam" id="NF003805">
    <property type="entry name" value="PRK05395.1-2"/>
    <property type="match status" value="1"/>
</dbReference>
<dbReference type="GO" id="GO:0009073">
    <property type="term" value="P:aromatic amino acid family biosynthetic process"/>
    <property type="evidence" value="ECO:0007669"/>
    <property type="project" value="UniProtKB-KW"/>
</dbReference>
<proteinExistence type="inferred from homology"/>
<sequence length="146" mass="16128">MYYKLKLIHGPNLNMLGVRQPEIYGHDTLSDIEQLVVSEAKKKGFAADCFQSNSEGAIIDAIQSCYQACDGIILNAGAYTHYSYAIRDAISSVMVPCVEVHLSDIHAREPFRSVSVLEPVCVKQICGLGKQGYVLAVEELIKNHVR</sequence>
<accession>A0A926DQH1</accession>
<comment type="function">
    <text evidence="8">Catalyzes a trans-dehydration via an enolate intermediate.</text>
</comment>
<dbReference type="PROSITE" id="PS01029">
    <property type="entry name" value="DEHYDROQUINASE_II"/>
    <property type="match status" value="1"/>
</dbReference>